<comment type="caution">
    <text evidence="1">The sequence shown here is derived from an EMBL/GenBank/DDBJ whole genome shotgun (WGS) entry which is preliminary data.</text>
</comment>
<dbReference type="VEuPathDB" id="TriTrypDB:Lsey_0031_0270"/>
<dbReference type="OMA" id="FDPYTTH"/>
<proteinExistence type="predicted"/>
<evidence type="ECO:0000313" key="1">
    <source>
        <dbReference type="EMBL" id="KPI89126.1"/>
    </source>
</evidence>
<protein>
    <submittedName>
        <fullName evidence="1">Uncharacterized protein</fullName>
    </submittedName>
</protein>
<keyword evidence="2" id="KW-1185">Reference proteome</keyword>
<dbReference type="Proteomes" id="UP000038009">
    <property type="component" value="Unassembled WGS sequence"/>
</dbReference>
<dbReference type="OrthoDB" id="272422at2759"/>
<sequence>MDAKAPLHDVDLLRRQTVIGSNERSDMYVTSLDVFNRRAYFDPQKENFTDAQIGSFGATTPFASQGDKKVEKNLASSEVQYNDDHVESNIELKESAVCRLKQFSTPEAYGVANSVKDDLHDTLGESDPAQIYVNKTSLLEKRQLFFETLFTHTDDLHTALPCRFSIEDVLRLFQDDDQMGSVYQKRLAALERLRETLDC</sequence>
<dbReference type="EMBL" id="LJSK01000031">
    <property type="protein sequence ID" value="KPI89126.1"/>
    <property type="molecule type" value="Genomic_DNA"/>
</dbReference>
<accession>A0A0N0P7T0</accession>
<dbReference type="AlphaFoldDB" id="A0A0N0P7T0"/>
<gene>
    <name evidence="1" type="ORF">ABL78_1770</name>
</gene>
<name>A0A0N0P7T0_LEPSE</name>
<evidence type="ECO:0000313" key="2">
    <source>
        <dbReference type="Proteomes" id="UP000038009"/>
    </source>
</evidence>
<organism evidence="1 2">
    <name type="scientific">Leptomonas seymouri</name>
    <dbReference type="NCBI Taxonomy" id="5684"/>
    <lineage>
        <taxon>Eukaryota</taxon>
        <taxon>Discoba</taxon>
        <taxon>Euglenozoa</taxon>
        <taxon>Kinetoplastea</taxon>
        <taxon>Metakinetoplastina</taxon>
        <taxon>Trypanosomatida</taxon>
        <taxon>Trypanosomatidae</taxon>
        <taxon>Leishmaniinae</taxon>
        <taxon>Leptomonas</taxon>
    </lineage>
</organism>
<reference evidence="1 2" key="1">
    <citation type="journal article" date="2015" name="PLoS Pathog.">
        <title>Leptomonas seymouri: Adaptations to the Dixenous Life Cycle Analyzed by Genome Sequencing, Transcriptome Profiling and Co-infection with Leishmania donovani.</title>
        <authorList>
            <person name="Kraeva N."/>
            <person name="Butenko A."/>
            <person name="Hlavacova J."/>
            <person name="Kostygov A."/>
            <person name="Myskova J."/>
            <person name="Grybchuk D."/>
            <person name="Lestinova T."/>
            <person name="Votypka J."/>
            <person name="Volf P."/>
            <person name="Opperdoes F."/>
            <person name="Flegontov P."/>
            <person name="Lukes J."/>
            <person name="Yurchenko V."/>
        </authorList>
    </citation>
    <scope>NUCLEOTIDE SEQUENCE [LARGE SCALE GENOMIC DNA]</scope>
    <source>
        <strain evidence="1 2">ATCC 30220</strain>
    </source>
</reference>